<feature type="transmembrane region" description="Helical" evidence="5">
    <location>
        <begin position="242"/>
        <end position="261"/>
    </location>
</feature>
<evidence type="ECO:0000256" key="1">
    <source>
        <dbReference type="ARBA" id="ARBA00004141"/>
    </source>
</evidence>
<gene>
    <name evidence="7" type="ORF">SAMN02745221_00189</name>
</gene>
<dbReference type="AlphaFoldDB" id="A0A1M5JSD6"/>
<feature type="transmembrane region" description="Helical" evidence="5">
    <location>
        <begin position="324"/>
        <end position="346"/>
    </location>
</feature>
<dbReference type="GO" id="GO:0016020">
    <property type="term" value="C:membrane"/>
    <property type="evidence" value="ECO:0007669"/>
    <property type="project" value="UniProtKB-SubCell"/>
</dbReference>
<keyword evidence="4 5" id="KW-0472">Membrane</keyword>
<keyword evidence="2 5" id="KW-0812">Transmembrane</keyword>
<feature type="transmembrane region" description="Helical" evidence="5">
    <location>
        <begin position="99"/>
        <end position="116"/>
    </location>
</feature>
<dbReference type="PANTHER" id="PTHR37422:SF13">
    <property type="entry name" value="LIPOPOLYSACCHARIDE BIOSYNTHESIS PROTEIN PA4999-RELATED"/>
    <property type="match status" value="1"/>
</dbReference>
<feature type="transmembrane region" description="Helical" evidence="5">
    <location>
        <begin position="12"/>
        <end position="30"/>
    </location>
</feature>
<feature type="transmembrane region" description="Helical" evidence="5">
    <location>
        <begin position="128"/>
        <end position="147"/>
    </location>
</feature>
<dbReference type="STRING" id="1123382.SAMN02745221_00189"/>
<sequence length="419" mass="47495">MEKTAVNPQKPWLSWELYLVVPYVILDWFFRYVAFTSLAGIWDELLFIVLVGAFIFKTAIRKLRPEGSAMLIPVIAYIGIMVFILLVNSPNYAIALEGLRVMVQFIFWLFLAYNLVFSREHFKSIIDLFLLVSVLVALYGIYQYFAGVEIPAHWVDMAEKGNITTRVFSIIGSPNILGSLMVLNLPIAFVLYFKSQNLFKKAIYALVAAVFLLCLVFTFSRGAWLAFILATFLLGIFIDRRIIIAIVLAAFLIPSYMPTVYHRMAYMMSDEYIASSERGGRLGRWDVSLKYWQNYPLLGIGLGQFGGAVAARHFPTESFYTDNWYLKVGVETGFIGLGATIIFLAWALREAVKALARIRDEYMQSLGKGILIGLIAILAHNAVENVFEVPMMSTYFWFLLGLILALPQITENETAKSRC</sequence>
<evidence type="ECO:0000259" key="6">
    <source>
        <dbReference type="Pfam" id="PF04932"/>
    </source>
</evidence>
<feature type="transmembrane region" description="Helical" evidence="5">
    <location>
        <begin position="366"/>
        <end position="383"/>
    </location>
</feature>
<reference evidence="8" key="1">
    <citation type="submission" date="2016-11" db="EMBL/GenBank/DDBJ databases">
        <authorList>
            <person name="Varghese N."/>
            <person name="Submissions S."/>
        </authorList>
    </citation>
    <scope>NUCLEOTIDE SEQUENCE [LARGE SCALE GENOMIC DNA]</scope>
    <source>
        <strain evidence="8">DSM 11003</strain>
    </source>
</reference>
<organism evidence="7 8">
    <name type="scientific">Thermosyntropha lipolytica DSM 11003</name>
    <dbReference type="NCBI Taxonomy" id="1123382"/>
    <lineage>
        <taxon>Bacteria</taxon>
        <taxon>Bacillati</taxon>
        <taxon>Bacillota</taxon>
        <taxon>Clostridia</taxon>
        <taxon>Eubacteriales</taxon>
        <taxon>Syntrophomonadaceae</taxon>
        <taxon>Thermosyntropha</taxon>
    </lineage>
</organism>
<feature type="transmembrane region" description="Helical" evidence="5">
    <location>
        <begin position="389"/>
        <end position="409"/>
    </location>
</feature>
<feature type="transmembrane region" description="Helical" evidence="5">
    <location>
        <begin position="167"/>
        <end position="191"/>
    </location>
</feature>
<dbReference type="InterPro" id="IPR007016">
    <property type="entry name" value="O-antigen_ligase-rel_domated"/>
</dbReference>
<keyword evidence="7" id="KW-0436">Ligase</keyword>
<keyword evidence="3 5" id="KW-1133">Transmembrane helix</keyword>
<evidence type="ECO:0000256" key="3">
    <source>
        <dbReference type="ARBA" id="ARBA00022989"/>
    </source>
</evidence>
<evidence type="ECO:0000313" key="8">
    <source>
        <dbReference type="Proteomes" id="UP000242329"/>
    </source>
</evidence>
<keyword evidence="8" id="KW-1185">Reference proteome</keyword>
<proteinExistence type="predicted"/>
<feature type="transmembrane region" description="Helical" evidence="5">
    <location>
        <begin position="36"/>
        <end position="56"/>
    </location>
</feature>
<name>A0A1M5JSD6_9FIRM</name>
<dbReference type="Pfam" id="PF04932">
    <property type="entry name" value="Wzy_C"/>
    <property type="match status" value="1"/>
</dbReference>
<dbReference type="EMBL" id="FQWY01000003">
    <property type="protein sequence ID" value="SHG42893.1"/>
    <property type="molecule type" value="Genomic_DNA"/>
</dbReference>
<dbReference type="GO" id="GO:0016874">
    <property type="term" value="F:ligase activity"/>
    <property type="evidence" value="ECO:0007669"/>
    <property type="project" value="UniProtKB-KW"/>
</dbReference>
<feature type="transmembrane region" description="Helical" evidence="5">
    <location>
        <begin position="203"/>
        <end position="236"/>
    </location>
</feature>
<dbReference type="OrthoDB" id="9806320at2"/>
<feature type="transmembrane region" description="Helical" evidence="5">
    <location>
        <begin position="68"/>
        <end position="87"/>
    </location>
</feature>
<dbReference type="Proteomes" id="UP000242329">
    <property type="component" value="Unassembled WGS sequence"/>
</dbReference>
<evidence type="ECO:0000256" key="4">
    <source>
        <dbReference type="ARBA" id="ARBA00023136"/>
    </source>
</evidence>
<accession>A0A1M5JSD6</accession>
<evidence type="ECO:0000256" key="5">
    <source>
        <dbReference type="SAM" id="Phobius"/>
    </source>
</evidence>
<dbReference type="InterPro" id="IPR051533">
    <property type="entry name" value="WaaL-like"/>
</dbReference>
<dbReference type="PANTHER" id="PTHR37422">
    <property type="entry name" value="TEICHURONIC ACID BIOSYNTHESIS PROTEIN TUAE"/>
    <property type="match status" value="1"/>
</dbReference>
<feature type="domain" description="O-antigen ligase-related" evidence="6">
    <location>
        <begin position="207"/>
        <end position="338"/>
    </location>
</feature>
<dbReference type="RefSeq" id="WP_073089033.1">
    <property type="nucleotide sequence ID" value="NZ_FQWY01000003.1"/>
</dbReference>
<protein>
    <submittedName>
        <fullName evidence="7">O-antigen ligase</fullName>
    </submittedName>
</protein>
<evidence type="ECO:0000256" key="2">
    <source>
        <dbReference type="ARBA" id="ARBA00022692"/>
    </source>
</evidence>
<comment type="subcellular location">
    <subcellularLocation>
        <location evidence="1">Membrane</location>
        <topology evidence="1">Multi-pass membrane protein</topology>
    </subcellularLocation>
</comment>
<evidence type="ECO:0000313" key="7">
    <source>
        <dbReference type="EMBL" id="SHG42893.1"/>
    </source>
</evidence>